<accession>A0ABR9UK26</accession>
<organism evidence="1 2">
    <name type="scientific">Planktothrix mougeotii LEGE 06226</name>
    <dbReference type="NCBI Taxonomy" id="1828728"/>
    <lineage>
        <taxon>Bacteria</taxon>
        <taxon>Bacillati</taxon>
        <taxon>Cyanobacteriota</taxon>
        <taxon>Cyanophyceae</taxon>
        <taxon>Oscillatoriophycideae</taxon>
        <taxon>Oscillatoriales</taxon>
        <taxon>Microcoleaceae</taxon>
        <taxon>Planktothrix</taxon>
    </lineage>
</organism>
<gene>
    <name evidence="1" type="ORF">IQ236_25225</name>
</gene>
<sequence>MVQRRSQTFFQQILLGTLASTILQLSIPLTSLSQANATLGVIRDTEQLAEWNTIEQRLKASRIPYQTVDLNNIKSVTDLQGIRVLFLPNTTVIKTEQAKILQEWAKQGGQVIASGPVGERSTPLVRQLLRSILGSYWAFPLTVPAKPQVAKNRCRSRDTLCPSLTTWGPMQQNPNPVEGGVLIPTTLESYTAGIWEASGSSPAVITTQKATYLGWRWGNQSSADMDIAWLQAAVSRHGLGTTATTPVASSPIPTPAVVT</sequence>
<name>A0ABR9UK26_9CYAN</name>
<protein>
    <submittedName>
        <fullName evidence="1">Uncharacterized protein</fullName>
    </submittedName>
</protein>
<dbReference type="CDD" id="cd03143">
    <property type="entry name" value="A4_beta-galactosidase_middle_domain"/>
    <property type="match status" value="1"/>
</dbReference>
<dbReference type="EMBL" id="JADEWU010000103">
    <property type="protein sequence ID" value="MBE9146501.1"/>
    <property type="molecule type" value="Genomic_DNA"/>
</dbReference>
<evidence type="ECO:0000313" key="2">
    <source>
        <dbReference type="Proteomes" id="UP000640725"/>
    </source>
</evidence>
<dbReference type="InterPro" id="IPR029062">
    <property type="entry name" value="Class_I_gatase-like"/>
</dbReference>
<reference evidence="1 2" key="1">
    <citation type="submission" date="2020-10" db="EMBL/GenBank/DDBJ databases">
        <authorList>
            <person name="Castelo-Branco R."/>
            <person name="Eusebio N."/>
            <person name="Adriana R."/>
            <person name="Vieira A."/>
            <person name="Brugerolle De Fraissinette N."/>
            <person name="Rezende De Castro R."/>
            <person name="Schneider M.P."/>
            <person name="Vasconcelos V."/>
            <person name="Leao P.N."/>
        </authorList>
    </citation>
    <scope>NUCLEOTIDE SEQUENCE [LARGE SCALE GENOMIC DNA]</scope>
    <source>
        <strain evidence="1 2">LEGE 06226</strain>
    </source>
</reference>
<evidence type="ECO:0000313" key="1">
    <source>
        <dbReference type="EMBL" id="MBE9146501.1"/>
    </source>
</evidence>
<dbReference type="Gene3D" id="3.40.50.880">
    <property type="match status" value="1"/>
</dbReference>
<keyword evidence="2" id="KW-1185">Reference proteome</keyword>
<proteinExistence type="predicted"/>
<feature type="non-terminal residue" evidence="1">
    <location>
        <position position="259"/>
    </location>
</feature>
<comment type="caution">
    <text evidence="1">The sequence shown here is derived from an EMBL/GenBank/DDBJ whole genome shotgun (WGS) entry which is preliminary data.</text>
</comment>
<dbReference type="Proteomes" id="UP000640725">
    <property type="component" value="Unassembled WGS sequence"/>
</dbReference>